<dbReference type="EC" id="3.4.-.-" evidence="3"/>
<gene>
    <name evidence="3" type="ORF">V0U35_01745</name>
</gene>
<organism evidence="3 4">
    <name type="scientific">Hyphobacterium marinum</name>
    <dbReference type="NCBI Taxonomy" id="3116574"/>
    <lineage>
        <taxon>Bacteria</taxon>
        <taxon>Pseudomonadati</taxon>
        <taxon>Pseudomonadota</taxon>
        <taxon>Alphaproteobacteria</taxon>
        <taxon>Maricaulales</taxon>
        <taxon>Maricaulaceae</taxon>
        <taxon>Hyphobacterium</taxon>
    </lineage>
</organism>
<feature type="domain" description="CAAX prenyl protease 2/Lysostaphin resistance protein A-like" evidence="2">
    <location>
        <begin position="130"/>
        <end position="225"/>
    </location>
</feature>
<comment type="caution">
    <text evidence="3">The sequence shown here is derived from an EMBL/GenBank/DDBJ whole genome shotgun (WGS) entry which is preliminary data.</text>
</comment>
<evidence type="ECO:0000256" key="1">
    <source>
        <dbReference type="SAM" id="Phobius"/>
    </source>
</evidence>
<dbReference type="GO" id="GO:0016787">
    <property type="term" value="F:hydrolase activity"/>
    <property type="evidence" value="ECO:0007669"/>
    <property type="project" value="UniProtKB-KW"/>
</dbReference>
<feature type="transmembrane region" description="Helical" evidence="1">
    <location>
        <begin position="127"/>
        <end position="144"/>
    </location>
</feature>
<feature type="transmembrane region" description="Helical" evidence="1">
    <location>
        <begin position="192"/>
        <end position="209"/>
    </location>
</feature>
<dbReference type="InterPro" id="IPR003675">
    <property type="entry name" value="Rce1/LyrA-like_dom"/>
</dbReference>
<dbReference type="EMBL" id="JAZDRO010000001">
    <property type="protein sequence ID" value="MEE2565387.1"/>
    <property type="molecule type" value="Genomic_DNA"/>
</dbReference>
<dbReference type="RefSeq" id="WP_330194923.1">
    <property type="nucleotide sequence ID" value="NZ_JAZDRO010000001.1"/>
</dbReference>
<evidence type="ECO:0000259" key="2">
    <source>
        <dbReference type="Pfam" id="PF02517"/>
    </source>
</evidence>
<reference evidence="3 4" key="1">
    <citation type="submission" date="2024-01" db="EMBL/GenBank/DDBJ databases">
        <title>Hyphobacterium bacterium isolated from marine sediment.</title>
        <authorList>
            <person name="Zhao S."/>
        </authorList>
    </citation>
    <scope>NUCLEOTIDE SEQUENCE [LARGE SCALE GENOMIC DNA]</scope>
    <source>
        <strain evidence="3 4">Y60-23</strain>
    </source>
</reference>
<keyword evidence="1" id="KW-0812">Transmembrane</keyword>
<name>A0ABU7LV03_9PROT</name>
<feature type="transmembrane region" description="Helical" evidence="1">
    <location>
        <begin position="164"/>
        <end position="186"/>
    </location>
</feature>
<evidence type="ECO:0000313" key="4">
    <source>
        <dbReference type="Proteomes" id="UP001310692"/>
    </source>
</evidence>
<keyword evidence="4" id="KW-1185">Reference proteome</keyword>
<accession>A0ABU7LV03</accession>
<sequence>MSSQTPSPGRTRAGLELFVFVGFAIGSKLIADQIIWKFAGPITLILTLVLLTIYMYARGERWSGMGLRALPGWKAKLLVLPQTLLAIVGILGVGVGVGFAGDAAGFWSMAEEPAGVTDRFGGIEGNLSVYLTWMLVIWTSAAFGEEMFFRGFLITRFGAVFRSLPINPVLAVIAAALIFGYGHFYYQGLRGLVVVTSIGIVLGTLFVLYKRNLWPLILAHGLVDTLGMTARYLDLDV</sequence>
<keyword evidence="1" id="KW-1133">Transmembrane helix</keyword>
<feature type="transmembrane region" description="Helical" evidence="1">
    <location>
        <begin position="36"/>
        <end position="57"/>
    </location>
</feature>
<proteinExistence type="predicted"/>
<feature type="transmembrane region" description="Helical" evidence="1">
    <location>
        <begin position="78"/>
        <end position="107"/>
    </location>
</feature>
<feature type="transmembrane region" description="Helical" evidence="1">
    <location>
        <begin position="12"/>
        <end position="30"/>
    </location>
</feature>
<dbReference type="Proteomes" id="UP001310692">
    <property type="component" value="Unassembled WGS sequence"/>
</dbReference>
<evidence type="ECO:0000313" key="3">
    <source>
        <dbReference type="EMBL" id="MEE2565387.1"/>
    </source>
</evidence>
<keyword evidence="1" id="KW-0472">Membrane</keyword>
<protein>
    <submittedName>
        <fullName evidence="3">CPBP family intramembrane glutamic endopeptidase</fullName>
        <ecNumber evidence="3">3.4.-.-</ecNumber>
    </submittedName>
</protein>
<keyword evidence="3" id="KW-0378">Hydrolase</keyword>
<dbReference type="Pfam" id="PF02517">
    <property type="entry name" value="Rce1-like"/>
    <property type="match status" value="1"/>
</dbReference>